<proteinExistence type="predicted"/>
<accession>L7CFF8</accession>
<reference evidence="1 2" key="1">
    <citation type="journal article" date="2013" name="Mar. Genomics">
        <title>Expression of sulfatases in Rhodopirellula baltica and the diversity of sulfatases in the genus Rhodopirellula.</title>
        <authorList>
            <person name="Wegner C.E."/>
            <person name="Richter-Heitmann T."/>
            <person name="Klindworth A."/>
            <person name="Klockow C."/>
            <person name="Richter M."/>
            <person name="Achstetter T."/>
            <person name="Glockner F.O."/>
            <person name="Harder J."/>
        </authorList>
    </citation>
    <scope>NUCLEOTIDE SEQUENCE [LARGE SCALE GENOMIC DNA]</scope>
    <source>
        <strain evidence="1 2">SWK14</strain>
    </source>
</reference>
<dbReference type="PATRIC" id="fig|993516.3.peg.3753"/>
<sequence length="60" mass="6645">MRLRSPSREIMGMTRPARCWVMVACSHPENGFILHRSESLGFGVIGMFASFASADSLRVS</sequence>
<name>L7CFF8_RHOBT</name>
<organism evidence="1 2">
    <name type="scientific">Rhodopirellula baltica SWK14</name>
    <dbReference type="NCBI Taxonomy" id="993516"/>
    <lineage>
        <taxon>Bacteria</taxon>
        <taxon>Pseudomonadati</taxon>
        <taxon>Planctomycetota</taxon>
        <taxon>Planctomycetia</taxon>
        <taxon>Pirellulales</taxon>
        <taxon>Pirellulaceae</taxon>
        <taxon>Rhodopirellula</taxon>
    </lineage>
</organism>
<evidence type="ECO:0000313" key="2">
    <source>
        <dbReference type="Proteomes" id="UP000010959"/>
    </source>
</evidence>
<protein>
    <submittedName>
        <fullName evidence="1">Uncharacterized protein</fullName>
    </submittedName>
</protein>
<comment type="caution">
    <text evidence="1">The sequence shown here is derived from an EMBL/GenBank/DDBJ whole genome shotgun (WGS) entry which is preliminary data.</text>
</comment>
<dbReference type="Proteomes" id="UP000010959">
    <property type="component" value="Unassembled WGS sequence"/>
</dbReference>
<gene>
    <name evidence="1" type="ORF">RBSWK_03516</name>
</gene>
<dbReference type="AlphaFoldDB" id="L7CFF8"/>
<evidence type="ECO:0000313" key="1">
    <source>
        <dbReference type="EMBL" id="ELP32575.1"/>
    </source>
</evidence>
<dbReference type="EMBL" id="AMWG01000099">
    <property type="protein sequence ID" value="ELP32575.1"/>
    <property type="molecule type" value="Genomic_DNA"/>
</dbReference>